<dbReference type="Proteomes" id="UP001283361">
    <property type="component" value="Unassembled WGS sequence"/>
</dbReference>
<protein>
    <submittedName>
        <fullName evidence="1">Uncharacterized protein</fullName>
    </submittedName>
</protein>
<evidence type="ECO:0000313" key="2">
    <source>
        <dbReference type="Proteomes" id="UP001283361"/>
    </source>
</evidence>
<dbReference type="EMBL" id="JAWDGP010005741">
    <property type="protein sequence ID" value="KAK3752788.1"/>
    <property type="molecule type" value="Genomic_DNA"/>
</dbReference>
<name>A0AAE0YPY7_9GAST</name>
<comment type="caution">
    <text evidence="1">The sequence shown here is derived from an EMBL/GenBank/DDBJ whole genome shotgun (WGS) entry which is preliminary data.</text>
</comment>
<reference evidence="1" key="1">
    <citation type="journal article" date="2023" name="G3 (Bethesda)">
        <title>A reference genome for the long-term kleptoplast-retaining sea slug Elysia crispata morphotype clarki.</title>
        <authorList>
            <person name="Eastman K.E."/>
            <person name="Pendleton A.L."/>
            <person name="Shaikh M.A."/>
            <person name="Suttiyut T."/>
            <person name="Ogas R."/>
            <person name="Tomko P."/>
            <person name="Gavelis G."/>
            <person name="Widhalm J.R."/>
            <person name="Wisecaver J.H."/>
        </authorList>
    </citation>
    <scope>NUCLEOTIDE SEQUENCE</scope>
    <source>
        <strain evidence="1">ECLA1</strain>
    </source>
</reference>
<evidence type="ECO:0000313" key="1">
    <source>
        <dbReference type="EMBL" id="KAK3752788.1"/>
    </source>
</evidence>
<proteinExistence type="predicted"/>
<accession>A0AAE0YPY7</accession>
<keyword evidence="2" id="KW-1185">Reference proteome</keyword>
<dbReference type="AlphaFoldDB" id="A0AAE0YPY7"/>
<sequence>MNVPFNKGERHFGKDFLPQCVMGRKEAGNGGRGDQIISDKPELNCSQKSRVSGDWREFMVHHFPISGSCSLPLRMRTDACRDRLRNGISCQQKGEEDIRPCRANDIVLDGMEDSRLKMENLMMIDTTHFLLLTSDLCVRKLSYRLFIHRHLSDPKLLHTALVQFPVLLVVCFPQPPTSRPAHSGTFRFKCVLRACIHASLTKIKYNDSKQTFNRELNMLGRNPRETIESRSNEDYESQGWSAHQKLAWSSVLSSICFISHSEKDHMTRSDVVARRPWCDERIKQSSITAILTADALVLMDCRHSNNRRTRRPN</sequence>
<gene>
    <name evidence="1" type="ORF">RRG08_047560</name>
</gene>
<organism evidence="1 2">
    <name type="scientific">Elysia crispata</name>
    <name type="common">lettuce slug</name>
    <dbReference type="NCBI Taxonomy" id="231223"/>
    <lineage>
        <taxon>Eukaryota</taxon>
        <taxon>Metazoa</taxon>
        <taxon>Spiralia</taxon>
        <taxon>Lophotrochozoa</taxon>
        <taxon>Mollusca</taxon>
        <taxon>Gastropoda</taxon>
        <taxon>Heterobranchia</taxon>
        <taxon>Euthyneura</taxon>
        <taxon>Panpulmonata</taxon>
        <taxon>Sacoglossa</taxon>
        <taxon>Placobranchoidea</taxon>
        <taxon>Plakobranchidae</taxon>
        <taxon>Elysia</taxon>
    </lineage>
</organism>